<evidence type="ECO:0000256" key="2">
    <source>
        <dbReference type="ARBA" id="ARBA00022723"/>
    </source>
</evidence>
<keyword evidence="6" id="KW-0156">Chromatin regulator</keyword>
<dbReference type="PROSITE" id="PS50105">
    <property type="entry name" value="SAM_DOMAIN"/>
    <property type="match status" value="1"/>
</dbReference>
<keyword evidence="10" id="KW-0539">Nucleus</keyword>
<dbReference type="InterPro" id="IPR013761">
    <property type="entry name" value="SAM/pointed_sf"/>
</dbReference>
<dbReference type="Pfam" id="PF02820">
    <property type="entry name" value="MBT"/>
    <property type="match status" value="4"/>
</dbReference>
<proteinExistence type="predicted"/>
<dbReference type="Gene3D" id="2.30.30.140">
    <property type="match status" value="4"/>
</dbReference>
<dbReference type="InterPro" id="IPR037605">
    <property type="entry name" value="Sfmbt_SAM"/>
</dbReference>
<evidence type="ECO:0000256" key="5">
    <source>
        <dbReference type="ARBA" id="ARBA00022833"/>
    </source>
</evidence>
<protein>
    <submittedName>
        <fullName evidence="17">MBT domain-containing protein 1-like</fullName>
    </submittedName>
</protein>
<evidence type="ECO:0000256" key="9">
    <source>
        <dbReference type="ARBA" id="ARBA00023163"/>
    </source>
</evidence>
<keyword evidence="3" id="KW-0677">Repeat</keyword>
<feature type="repeat" description="MBT" evidence="12">
    <location>
        <begin position="157"/>
        <end position="261"/>
    </location>
</feature>
<feature type="domain" description="FCS-type" evidence="15">
    <location>
        <begin position="66"/>
        <end position="101"/>
    </location>
</feature>
<feature type="domain" description="SAM" evidence="14">
    <location>
        <begin position="1023"/>
        <end position="1086"/>
    </location>
</feature>
<keyword evidence="8" id="KW-0238">DNA-binding</keyword>
<dbReference type="RefSeq" id="XP_006815581.1">
    <property type="nucleotide sequence ID" value="XM_006815518.1"/>
</dbReference>
<feature type="region of interest" description="Disordered" evidence="13">
    <location>
        <begin position="843"/>
        <end position="870"/>
    </location>
</feature>
<keyword evidence="2" id="KW-0479">Metal-binding</keyword>
<evidence type="ECO:0000313" key="17">
    <source>
        <dbReference type="RefSeq" id="XP_006815581.1"/>
    </source>
</evidence>
<dbReference type="CDD" id="cd09580">
    <property type="entry name" value="SAM_Scm-like-4MBT"/>
    <property type="match status" value="1"/>
</dbReference>
<comment type="subcellular location">
    <subcellularLocation>
        <location evidence="1">Nucleus</location>
    </subcellularLocation>
</comment>
<dbReference type="PROSITE" id="PS51079">
    <property type="entry name" value="MBT"/>
    <property type="match status" value="4"/>
</dbReference>
<evidence type="ECO:0000256" key="7">
    <source>
        <dbReference type="ARBA" id="ARBA00023015"/>
    </source>
</evidence>
<dbReference type="Pfam" id="PF00536">
    <property type="entry name" value="SAM_1"/>
    <property type="match status" value="1"/>
</dbReference>
<reference evidence="17" key="1">
    <citation type="submission" date="2025-08" db="UniProtKB">
        <authorList>
            <consortium name="RefSeq"/>
        </authorList>
    </citation>
    <scope>IDENTIFICATION</scope>
    <source>
        <tissue evidence="17">Testes</tissue>
    </source>
</reference>
<evidence type="ECO:0000256" key="10">
    <source>
        <dbReference type="ARBA" id="ARBA00023242"/>
    </source>
</evidence>
<dbReference type="CDD" id="cd20098">
    <property type="entry name" value="MBT_dSfmbt-like_rpt2"/>
    <property type="match status" value="1"/>
</dbReference>
<dbReference type="Gene3D" id="3.30.60.160">
    <property type="match status" value="1"/>
</dbReference>
<dbReference type="InterPro" id="IPR001660">
    <property type="entry name" value="SAM"/>
</dbReference>
<feature type="repeat" description="MBT" evidence="12">
    <location>
        <begin position="375"/>
        <end position="479"/>
    </location>
</feature>
<dbReference type="InterPro" id="IPR004092">
    <property type="entry name" value="Mbt"/>
</dbReference>
<feature type="compositionally biased region" description="Basic and acidic residues" evidence="13">
    <location>
        <begin position="1"/>
        <end position="12"/>
    </location>
</feature>
<dbReference type="InterPro" id="IPR012313">
    <property type="entry name" value="Znf_FCS"/>
</dbReference>
<dbReference type="CDD" id="cd20120">
    <property type="entry name" value="MBT_MBTD1_rpt1"/>
    <property type="match status" value="1"/>
</dbReference>
<dbReference type="PROSITE" id="PS51024">
    <property type="entry name" value="ZF_FCS"/>
    <property type="match status" value="1"/>
</dbReference>
<keyword evidence="4 11" id="KW-0863">Zinc-finger</keyword>
<dbReference type="SMART" id="SM00454">
    <property type="entry name" value="SAM"/>
    <property type="match status" value="1"/>
</dbReference>
<evidence type="ECO:0000256" key="1">
    <source>
        <dbReference type="ARBA" id="ARBA00004123"/>
    </source>
</evidence>
<dbReference type="Proteomes" id="UP000694865">
    <property type="component" value="Unplaced"/>
</dbReference>
<keyword evidence="9" id="KW-0804">Transcription</keyword>
<feature type="region of interest" description="Disordered" evidence="13">
    <location>
        <begin position="1"/>
        <end position="59"/>
    </location>
</feature>
<feature type="repeat" description="MBT" evidence="12">
    <location>
        <begin position="486"/>
        <end position="582"/>
    </location>
</feature>
<evidence type="ECO:0000256" key="11">
    <source>
        <dbReference type="PROSITE-ProRule" id="PRU00367"/>
    </source>
</evidence>
<dbReference type="SUPFAM" id="SSF63748">
    <property type="entry name" value="Tudor/PWWP/MBT"/>
    <property type="match status" value="4"/>
</dbReference>
<dbReference type="Gene3D" id="1.10.150.50">
    <property type="entry name" value="Transcription Factor, Ets-1"/>
    <property type="match status" value="1"/>
</dbReference>
<feature type="repeat" description="MBT" evidence="12">
    <location>
        <begin position="269"/>
        <end position="369"/>
    </location>
</feature>
<dbReference type="InterPro" id="IPR050548">
    <property type="entry name" value="PcG_chromatin_remod_factors"/>
</dbReference>
<gene>
    <name evidence="17" type="primary">LOC100374071</name>
</gene>
<keyword evidence="5" id="KW-0862">Zinc</keyword>
<evidence type="ECO:0000256" key="3">
    <source>
        <dbReference type="ARBA" id="ARBA00022737"/>
    </source>
</evidence>
<feature type="compositionally biased region" description="Basic residues" evidence="13">
    <location>
        <begin position="596"/>
        <end position="623"/>
    </location>
</feature>
<dbReference type="PANTHER" id="PTHR12247:SF104">
    <property type="entry name" value="POLYCOMB PROTEIN SFMBT"/>
    <property type="match status" value="1"/>
</dbReference>
<feature type="region of interest" description="Disordered" evidence="13">
    <location>
        <begin position="110"/>
        <end position="152"/>
    </location>
</feature>
<evidence type="ECO:0000259" key="15">
    <source>
        <dbReference type="PROSITE" id="PS51024"/>
    </source>
</evidence>
<feature type="compositionally biased region" description="Acidic residues" evidence="13">
    <location>
        <begin position="37"/>
        <end position="54"/>
    </location>
</feature>
<dbReference type="GeneID" id="100374071"/>
<organism evidence="16 17">
    <name type="scientific">Saccoglossus kowalevskii</name>
    <name type="common">Acorn worm</name>
    <dbReference type="NCBI Taxonomy" id="10224"/>
    <lineage>
        <taxon>Eukaryota</taxon>
        <taxon>Metazoa</taxon>
        <taxon>Hemichordata</taxon>
        <taxon>Enteropneusta</taxon>
        <taxon>Harrimaniidae</taxon>
        <taxon>Saccoglossus</taxon>
    </lineage>
</organism>
<evidence type="ECO:0000259" key="14">
    <source>
        <dbReference type="PROSITE" id="PS50105"/>
    </source>
</evidence>
<accession>A0ABM0M6E0</accession>
<evidence type="ECO:0000256" key="4">
    <source>
        <dbReference type="ARBA" id="ARBA00022771"/>
    </source>
</evidence>
<evidence type="ECO:0000256" key="8">
    <source>
        <dbReference type="ARBA" id="ARBA00023125"/>
    </source>
</evidence>
<feature type="region of interest" description="Disordered" evidence="13">
    <location>
        <begin position="586"/>
        <end position="631"/>
    </location>
</feature>
<evidence type="ECO:0000256" key="6">
    <source>
        <dbReference type="ARBA" id="ARBA00022853"/>
    </source>
</evidence>
<feature type="compositionally biased region" description="Low complexity" evidence="13">
    <location>
        <begin position="843"/>
        <end position="852"/>
    </location>
</feature>
<dbReference type="SUPFAM" id="SSF47769">
    <property type="entry name" value="SAM/Pointed domain"/>
    <property type="match status" value="1"/>
</dbReference>
<dbReference type="InterPro" id="IPR038603">
    <property type="entry name" value="Znf_FCS_sf"/>
</dbReference>
<keyword evidence="16" id="KW-1185">Reference proteome</keyword>
<dbReference type="SMART" id="SM00561">
    <property type="entry name" value="MBT"/>
    <property type="match status" value="4"/>
</dbReference>
<dbReference type="CDD" id="cd20100">
    <property type="entry name" value="MBT_dSfmbt-like_rpt4"/>
    <property type="match status" value="1"/>
</dbReference>
<evidence type="ECO:0000256" key="12">
    <source>
        <dbReference type="PROSITE-ProRule" id="PRU00459"/>
    </source>
</evidence>
<evidence type="ECO:0000256" key="13">
    <source>
        <dbReference type="SAM" id="MobiDB-lite"/>
    </source>
</evidence>
<evidence type="ECO:0000313" key="16">
    <source>
        <dbReference type="Proteomes" id="UP000694865"/>
    </source>
</evidence>
<dbReference type="PANTHER" id="PTHR12247">
    <property type="entry name" value="POLYCOMB GROUP PROTEIN"/>
    <property type="match status" value="1"/>
</dbReference>
<feature type="compositionally biased region" description="Polar residues" evidence="13">
    <location>
        <begin position="853"/>
        <end position="866"/>
    </location>
</feature>
<dbReference type="Pfam" id="PF21319">
    <property type="entry name" value="zf-FCS_1"/>
    <property type="match status" value="1"/>
</dbReference>
<sequence length="1090" mass="119222">MGESGHDRRADDDIYPLYDAYDSYGEQSNSNSSGITSDDDSDEDDDDEEDEDNNDAYYNGLKNGDFQLGPGMATCEWCGKIGVQHAFYSKTKRFCSLSCSRSSAAQKAALSKRPKSGLSQSSKKPKIEATTSKPKCAPKKSNSSPTASKKKANGEPFNWSNYLTDTNGDAALVSCFGHAPMSNYWEDIAVGMKVEVLNTDCDLPNHVFWIAQVVKIAGYKALLRYEGFGSDKSHDFWCNLMRMDVHPVGWCATIGKPLLPPKSIASRRSNWRTFLVNSLTGAKTLPSDFQDKVVESMKFKFKSGMKLEVVDKMRISRMRVAIIDDVVGGRLQLQYADSHDDDDFWCHIKSPLLHPCGWSSYVGHDINSTQEYKLKSLNKAITRKLEDDEAPWELFFNGTEPSKGQNFEVGMKLEAIDPLNLANICVATVMKVLKNSYLMIGIDGSMAVDGSDWFCYHATSPCVFPAGFCELNSIDLTPPRNYKGKFKWLDYLMATKSQAAPVKLFNRKIPKHGFTVGAKLEAVDLMEPHLVCVGTVTKVVGRLLRVHFDGWDKIYDQWIDCQSPDLYPVGWCEVFNYALEPPKTQEIKAPPPVPVKPRKKKPKNQSYKGSRKKKKPPPPKKSPKGSTKYFMDDGTVNPPYTILPASSVAETLPPVENSSHDIKPDLTSLIQSPSSITPTPPTSVNIGHIHVKQERIESMDDLASRTIGNVTPVSADTSSPAVIQNTATTNELLSQIMSFNRAQQPAMSTEIFNPTGLSLPNFGTFATATNRPMQATISADGVLGITEQALGNNLERLSANTSNVLQMGQNLSTVLSGSNGGNPASTMHQFSANLNIPNTVNNNSGYGSSSPGQQANIISSPHSSPVESPIASRTMPALSAIPTPPVLNTMAPSMATANMPPLSIPSTTIYNRMPPLSAPLSSLPNMGNNIPTTTMSNNLQRPQSFPSHIRPPIMTTTVTSTITNMPVTASMLGHMNNLGVAAAGLSVNQQGVSQLKGMQSIATLASPVLTPSVDYDCSEPSRWGTVEVMQFLKENECGAYTESFRKQQIDGKKLLSLTKEQICNLTGMKVGPSLKIYEHIQQLKARLAKQ</sequence>
<keyword evidence="7" id="KW-0805">Transcription regulation</keyword>
<name>A0ABM0M6E0_SACKO</name>
<dbReference type="CDD" id="cd20126">
    <property type="entry name" value="MBT_MBTD1_rpt3"/>
    <property type="match status" value="1"/>
</dbReference>